<comment type="caution">
    <text evidence="3">The sequence shown here is derived from an EMBL/GenBank/DDBJ whole genome shotgun (WGS) entry which is preliminary data.</text>
</comment>
<name>A0A5A8C941_CAFRO</name>
<feature type="transmembrane region" description="Helical" evidence="2">
    <location>
        <begin position="148"/>
        <end position="167"/>
    </location>
</feature>
<sequence length="323" mass="32930">MYADEDSSLARGHLQEAAGWLGFGPVPGSSLLVLALKNAASLVGALAITSLPSLQPFLAATILVPVIAVVIVGQRGGDSLATIRPVFLSALVAGVAAALVRMLDLTSASCATVIPGAGPFVDLVSIVAIAVLCYLVVFSQASPLLDRLGNGTIVVIIITQSPAVTGLCASGNDFGMRVEHVVTTWRIVGGLMGTVVLGLFAGVAASVVMSTSSSAAEAASRMTRVAMRIAHSARMSVRAFGRDGARDGRRVRGSALPSVSTASPAFTPVGSPAVMVPPSPMVSPQDFALESDHDVDIHDVDVHDDVHGKDGSDSVQSTAVDVT</sequence>
<feature type="transmembrane region" description="Helical" evidence="2">
    <location>
        <begin position="54"/>
        <end position="73"/>
    </location>
</feature>
<dbReference type="Proteomes" id="UP000323011">
    <property type="component" value="Unassembled WGS sequence"/>
</dbReference>
<gene>
    <name evidence="3" type="ORF">FNF29_06608</name>
</gene>
<feature type="region of interest" description="Disordered" evidence="1">
    <location>
        <begin position="302"/>
        <end position="323"/>
    </location>
</feature>
<feature type="region of interest" description="Disordered" evidence="1">
    <location>
        <begin position="244"/>
        <end position="271"/>
    </location>
</feature>
<reference evidence="3 4" key="1">
    <citation type="submission" date="2019-07" db="EMBL/GenBank/DDBJ databases">
        <title>Genomes of Cafeteria roenbergensis.</title>
        <authorList>
            <person name="Fischer M.G."/>
            <person name="Hackl T."/>
            <person name="Roman M."/>
        </authorList>
    </citation>
    <scope>NUCLEOTIDE SEQUENCE [LARGE SCALE GENOMIC DNA]</scope>
    <source>
        <strain evidence="3 4">BVI</strain>
    </source>
</reference>
<organism evidence="3 4">
    <name type="scientific">Cafeteria roenbergensis</name>
    <name type="common">Marine flagellate</name>
    <dbReference type="NCBI Taxonomy" id="33653"/>
    <lineage>
        <taxon>Eukaryota</taxon>
        <taxon>Sar</taxon>
        <taxon>Stramenopiles</taxon>
        <taxon>Bigyra</taxon>
        <taxon>Opalozoa</taxon>
        <taxon>Bicosoecida</taxon>
        <taxon>Cafeteriaceae</taxon>
        <taxon>Cafeteria</taxon>
    </lineage>
</organism>
<feature type="transmembrane region" description="Helical" evidence="2">
    <location>
        <begin position="85"/>
        <end position="103"/>
    </location>
</feature>
<accession>A0A5A8C941</accession>
<keyword evidence="2" id="KW-0472">Membrane</keyword>
<evidence type="ECO:0000256" key="1">
    <source>
        <dbReference type="SAM" id="MobiDB-lite"/>
    </source>
</evidence>
<feature type="compositionally biased region" description="Polar residues" evidence="1">
    <location>
        <begin position="313"/>
        <end position="323"/>
    </location>
</feature>
<dbReference type="AlphaFoldDB" id="A0A5A8C941"/>
<keyword evidence="4" id="KW-1185">Reference proteome</keyword>
<evidence type="ECO:0000313" key="4">
    <source>
        <dbReference type="Proteomes" id="UP000323011"/>
    </source>
</evidence>
<keyword evidence="2" id="KW-0812">Transmembrane</keyword>
<feature type="transmembrane region" description="Helical" evidence="2">
    <location>
        <begin position="187"/>
        <end position="208"/>
    </location>
</feature>
<dbReference type="EMBL" id="VLTN01000052">
    <property type="protein sequence ID" value="KAA0148550.1"/>
    <property type="molecule type" value="Genomic_DNA"/>
</dbReference>
<feature type="compositionally biased region" description="Basic and acidic residues" evidence="1">
    <location>
        <begin position="302"/>
        <end position="312"/>
    </location>
</feature>
<evidence type="ECO:0000256" key="2">
    <source>
        <dbReference type="SAM" id="Phobius"/>
    </source>
</evidence>
<feature type="transmembrane region" description="Helical" evidence="2">
    <location>
        <begin position="123"/>
        <end position="141"/>
    </location>
</feature>
<evidence type="ECO:0000313" key="3">
    <source>
        <dbReference type="EMBL" id="KAA0148550.1"/>
    </source>
</evidence>
<protein>
    <submittedName>
        <fullName evidence="3">Uncharacterized protein</fullName>
    </submittedName>
</protein>
<keyword evidence="2" id="KW-1133">Transmembrane helix</keyword>
<proteinExistence type="predicted"/>